<feature type="domain" description="Signal transduction histidine kinase subgroup 3 dimerisation and phosphoacceptor" evidence="6">
    <location>
        <begin position="157"/>
        <end position="220"/>
    </location>
</feature>
<feature type="transmembrane region" description="Helical" evidence="4">
    <location>
        <begin position="7"/>
        <end position="25"/>
    </location>
</feature>
<dbReference type="eggNOG" id="COG4585">
    <property type="taxonomic scope" value="Bacteria"/>
</dbReference>
<dbReference type="GO" id="GO:0046983">
    <property type="term" value="F:protein dimerization activity"/>
    <property type="evidence" value="ECO:0007669"/>
    <property type="project" value="InterPro"/>
</dbReference>
<gene>
    <name evidence="7" type="ordered locus">Amir_0512</name>
</gene>
<dbReference type="STRING" id="446462.Amir_0512"/>
<dbReference type="GO" id="GO:0016020">
    <property type="term" value="C:membrane"/>
    <property type="evidence" value="ECO:0007669"/>
    <property type="project" value="InterPro"/>
</dbReference>
<accession>C6WI28</accession>
<organism evidence="7 8">
    <name type="scientific">Actinosynnema mirum (strain ATCC 29888 / DSM 43827 / JCM 3225 / NBRC 14064 / NCIMB 13271 / NRRL B-12336 / IMRU 3971 / 101)</name>
    <dbReference type="NCBI Taxonomy" id="446462"/>
    <lineage>
        <taxon>Bacteria</taxon>
        <taxon>Bacillati</taxon>
        <taxon>Actinomycetota</taxon>
        <taxon>Actinomycetes</taxon>
        <taxon>Pseudonocardiales</taxon>
        <taxon>Pseudonocardiaceae</taxon>
        <taxon>Actinosynnema</taxon>
    </lineage>
</organism>
<dbReference type="InterPro" id="IPR003594">
    <property type="entry name" value="HATPase_dom"/>
</dbReference>
<evidence type="ECO:0000313" key="8">
    <source>
        <dbReference type="Proteomes" id="UP000002213"/>
    </source>
</evidence>
<dbReference type="RefSeq" id="WP_012783142.1">
    <property type="nucleotide sequence ID" value="NC_013093.1"/>
</dbReference>
<name>C6WI28_ACTMD</name>
<dbReference type="GO" id="GO:0000155">
    <property type="term" value="F:phosphorelay sensor kinase activity"/>
    <property type="evidence" value="ECO:0007669"/>
    <property type="project" value="InterPro"/>
</dbReference>
<keyword evidence="2 7" id="KW-0418">Kinase</keyword>
<dbReference type="Gene3D" id="1.20.5.1930">
    <property type="match status" value="1"/>
</dbReference>
<keyword evidence="1" id="KW-0808">Transferase</keyword>
<reference evidence="7 8" key="1">
    <citation type="journal article" date="2009" name="Stand. Genomic Sci.">
        <title>Complete genome sequence of Actinosynnema mirum type strain (101).</title>
        <authorList>
            <person name="Land M."/>
            <person name="Lapidus A."/>
            <person name="Mayilraj S."/>
            <person name="Chen F."/>
            <person name="Copeland A."/>
            <person name="Del Rio T.G."/>
            <person name="Nolan M."/>
            <person name="Lucas S."/>
            <person name="Tice H."/>
            <person name="Cheng J.F."/>
            <person name="Chertkov O."/>
            <person name="Bruce D."/>
            <person name="Goodwin L."/>
            <person name="Pitluck S."/>
            <person name="Rohde M."/>
            <person name="Goker M."/>
            <person name="Pati A."/>
            <person name="Ivanova N."/>
            <person name="Mavromatis K."/>
            <person name="Chen A."/>
            <person name="Palaniappan K."/>
            <person name="Hauser L."/>
            <person name="Chang Y.J."/>
            <person name="Jeffries C.C."/>
            <person name="Brettin T."/>
            <person name="Detter J.C."/>
            <person name="Han C."/>
            <person name="Chain P."/>
            <person name="Tindall B.J."/>
            <person name="Bristow J."/>
            <person name="Eisen J.A."/>
            <person name="Markowitz V."/>
            <person name="Hugenholtz P."/>
            <person name="Kyrpides N.C."/>
            <person name="Klenk H.P."/>
        </authorList>
    </citation>
    <scope>NUCLEOTIDE SEQUENCE [LARGE SCALE GENOMIC DNA]</scope>
    <source>
        <strain evidence="8">ATCC 29888 / DSM 43827 / JCM 3225 / NBRC 14064 / NCIMB 13271 / NRRL B-12336 / IMRU 3971 / 101</strain>
    </source>
</reference>
<protein>
    <submittedName>
        <fullName evidence="7">Histidine kinase</fullName>
    </submittedName>
</protein>
<feature type="domain" description="Histidine kinase/HSP90-like ATPase" evidence="5">
    <location>
        <begin position="258"/>
        <end position="334"/>
    </location>
</feature>
<keyword evidence="4" id="KW-1133">Transmembrane helix</keyword>
<dbReference type="KEGG" id="ami:Amir_0512"/>
<dbReference type="HOGENOM" id="CLU_000445_20_15_11"/>
<keyword evidence="3" id="KW-0902">Two-component regulatory system</keyword>
<evidence type="ECO:0000256" key="3">
    <source>
        <dbReference type="ARBA" id="ARBA00023012"/>
    </source>
</evidence>
<evidence type="ECO:0000256" key="2">
    <source>
        <dbReference type="ARBA" id="ARBA00022777"/>
    </source>
</evidence>
<keyword evidence="4" id="KW-0472">Membrane</keyword>
<feature type="transmembrane region" description="Helical" evidence="4">
    <location>
        <begin position="92"/>
        <end position="109"/>
    </location>
</feature>
<dbReference type="InterPro" id="IPR011712">
    <property type="entry name" value="Sig_transdc_His_kin_sub3_dim/P"/>
</dbReference>
<evidence type="ECO:0000313" key="7">
    <source>
        <dbReference type="EMBL" id="ACU34479.1"/>
    </source>
</evidence>
<feature type="transmembrane region" description="Helical" evidence="4">
    <location>
        <begin position="116"/>
        <end position="135"/>
    </location>
</feature>
<dbReference type="PANTHER" id="PTHR24421:SF62">
    <property type="entry name" value="SENSORY TRANSDUCTION HISTIDINE KINASE"/>
    <property type="match status" value="1"/>
</dbReference>
<proteinExistence type="predicted"/>
<evidence type="ECO:0000259" key="6">
    <source>
        <dbReference type="Pfam" id="PF07730"/>
    </source>
</evidence>
<dbReference type="CDD" id="cd16917">
    <property type="entry name" value="HATPase_UhpB-NarQ-NarX-like"/>
    <property type="match status" value="1"/>
</dbReference>
<dbReference type="InterPro" id="IPR036890">
    <property type="entry name" value="HATPase_C_sf"/>
</dbReference>
<feature type="transmembrane region" description="Helical" evidence="4">
    <location>
        <begin position="31"/>
        <end position="48"/>
    </location>
</feature>
<feature type="transmembrane region" description="Helical" evidence="4">
    <location>
        <begin position="55"/>
        <end position="80"/>
    </location>
</feature>
<keyword evidence="4" id="KW-0812">Transmembrane</keyword>
<sequence>MDERAKWGLITGAGLLVAACGALLPDVTAERHWAAVAVIAVIAAWVLLQPRQLYLIGLHALTVTAMWLSPGATFLLFAVLPEVYRRIPLRPAFWVMLAFVVPPWLLSWARTGDPTSMLLVLLPTALFSQLFGWVIRTLAEQNLVIAELSHEAGVAAERERLSAEIHDTLAQGFTSIVTLVQAARADPVRADDHLDLALRTARENLAESRALVAALAPAALEGSLADALRRQVERVADFGVRAEFAERGAGEVPRAVEVVLLRAAQEALTNARRHAARVRVELDVLPDSVRLTVRDDGPGYRGAPEGFGLRGMRARLEQVGGTLTRSDDDGAVLVAEAPR</sequence>
<dbReference type="Pfam" id="PF07730">
    <property type="entry name" value="HisKA_3"/>
    <property type="match status" value="1"/>
</dbReference>
<dbReference type="Gene3D" id="3.30.565.10">
    <property type="entry name" value="Histidine kinase-like ATPase, C-terminal domain"/>
    <property type="match status" value="1"/>
</dbReference>
<dbReference type="PROSITE" id="PS51257">
    <property type="entry name" value="PROKAR_LIPOPROTEIN"/>
    <property type="match status" value="1"/>
</dbReference>
<keyword evidence="8" id="KW-1185">Reference proteome</keyword>
<dbReference type="EMBL" id="CP001630">
    <property type="protein sequence ID" value="ACU34479.1"/>
    <property type="molecule type" value="Genomic_DNA"/>
</dbReference>
<dbReference type="AlphaFoldDB" id="C6WI28"/>
<evidence type="ECO:0000256" key="4">
    <source>
        <dbReference type="SAM" id="Phobius"/>
    </source>
</evidence>
<evidence type="ECO:0000256" key="1">
    <source>
        <dbReference type="ARBA" id="ARBA00022679"/>
    </source>
</evidence>
<dbReference type="Pfam" id="PF02518">
    <property type="entry name" value="HATPase_c"/>
    <property type="match status" value="1"/>
</dbReference>
<dbReference type="Proteomes" id="UP000002213">
    <property type="component" value="Chromosome"/>
</dbReference>
<dbReference type="SUPFAM" id="SSF55874">
    <property type="entry name" value="ATPase domain of HSP90 chaperone/DNA topoisomerase II/histidine kinase"/>
    <property type="match status" value="1"/>
</dbReference>
<dbReference type="PANTHER" id="PTHR24421">
    <property type="entry name" value="NITRATE/NITRITE SENSOR PROTEIN NARX-RELATED"/>
    <property type="match status" value="1"/>
</dbReference>
<evidence type="ECO:0000259" key="5">
    <source>
        <dbReference type="Pfam" id="PF02518"/>
    </source>
</evidence>
<dbReference type="InterPro" id="IPR050482">
    <property type="entry name" value="Sensor_HK_TwoCompSys"/>
</dbReference>